<dbReference type="PROSITE" id="PS01081">
    <property type="entry name" value="HTH_TETR_1"/>
    <property type="match status" value="1"/>
</dbReference>
<dbReference type="InterPro" id="IPR050624">
    <property type="entry name" value="HTH-type_Tx_Regulator"/>
</dbReference>
<comment type="caution">
    <text evidence="5">The sequence shown here is derived from an EMBL/GenBank/DDBJ whole genome shotgun (WGS) entry which is preliminary data.</text>
</comment>
<dbReference type="Pfam" id="PF00440">
    <property type="entry name" value="TetR_N"/>
    <property type="match status" value="1"/>
</dbReference>
<accession>A0ABU0CPE6</accession>
<dbReference type="InterPro" id="IPR009057">
    <property type="entry name" value="Homeodomain-like_sf"/>
</dbReference>
<evidence type="ECO:0000256" key="2">
    <source>
        <dbReference type="ARBA" id="ARBA00023125"/>
    </source>
</evidence>
<gene>
    <name evidence="5" type="ORF">J2S00_000805</name>
</gene>
<keyword evidence="2 3" id="KW-0238">DNA-binding</keyword>
<dbReference type="PROSITE" id="PS50977">
    <property type="entry name" value="HTH_TETR_2"/>
    <property type="match status" value="1"/>
</dbReference>
<dbReference type="Gene3D" id="1.10.357.10">
    <property type="entry name" value="Tetracycline Repressor, domain 2"/>
    <property type="match status" value="1"/>
</dbReference>
<proteinExistence type="predicted"/>
<dbReference type="InterPro" id="IPR023772">
    <property type="entry name" value="DNA-bd_HTH_TetR-type_CS"/>
</dbReference>
<feature type="DNA-binding region" description="H-T-H motif" evidence="3">
    <location>
        <begin position="34"/>
        <end position="53"/>
    </location>
</feature>
<feature type="domain" description="HTH tetR-type" evidence="4">
    <location>
        <begin position="11"/>
        <end position="71"/>
    </location>
</feature>
<dbReference type="PANTHER" id="PTHR43479:SF11">
    <property type="entry name" value="ACREF_ENVCD OPERON REPRESSOR-RELATED"/>
    <property type="match status" value="1"/>
</dbReference>
<name>A0ABU0CPE6_9BACI</name>
<evidence type="ECO:0000256" key="3">
    <source>
        <dbReference type="PROSITE-ProRule" id="PRU00335"/>
    </source>
</evidence>
<dbReference type="PRINTS" id="PR00455">
    <property type="entry name" value="HTHTETR"/>
</dbReference>
<dbReference type="RefSeq" id="WP_307335714.1">
    <property type="nucleotide sequence ID" value="NZ_JAUSUQ010000002.1"/>
</dbReference>
<dbReference type="SUPFAM" id="SSF48498">
    <property type="entry name" value="Tetracyclin repressor-like, C-terminal domain"/>
    <property type="match status" value="1"/>
</dbReference>
<dbReference type="InterPro" id="IPR036271">
    <property type="entry name" value="Tet_transcr_reg_TetR-rel_C_sf"/>
</dbReference>
<dbReference type="PANTHER" id="PTHR43479">
    <property type="entry name" value="ACREF/ENVCD OPERON REPRESSOR-RELATED"/>
    <property type="match status" value="1"/>
</dbReference>
<protein>
    <submittedName>
        <fullName evidence="5">AcrR family transcriptional regulator</fullName>
    </submittedName>
</protein>
<evidence type="ECO:0000313" key="5">
    <source>
        <dbReference type="EMBL" id="MDQ0338022.1"/>
    </source>
</evidence>
<dbReference type="EMBL" id="JAUSUQ010000002">
    <property type="protein sequence ID" value="MDQ0338022.1"/>
    <property type="molecule type" value="Genomic_DNA"/>
</dbReference>
<dbReference type="Proteomes" id="UP001232445">
    <property type="component" value="Unassembled WGS sequence"/>
</dbReference>
<reference evidence="5 6" key="1">
    <citation type="submission" date="2023-07" db="EMBL/GenBank/DDBJ databases">
        <title>Genomic Encyclopedia of Type Strains, Phase IV (KMG-IV): sequencing the most valuable type-strain genomes for metagenomic binning, comparative biology and taxonomic classification.</title>
        <authorList>
            <person name="Goeker M."/>
        </authorList>
    </citation>
    <scope>NUCLEOTIDE SEQUENCE [LARGE SCALE GENOMIC DNA]</scope>
    <source>
        <strain evidence="5 6">DSM 17740</strain>
    </source>
</reference>
<evidence type="ECO:0000256" key="1">
    <source>
        <dbReference type="ARBA" id="ARBA00022491"/>
    </source>
</evidence>
<dbReference type="SUPFAM" id="SSF46689">
    <property type="entry name" value="Homeodomain-like"/>
    <property type="match status" value="1"/>
</dbReference>
<keyword evidence="6" id="KW-1185">Reference proteome</keyword>
<dbReference type="InterPro" id="IPR001647">
    <property type="entry name" value="HTH_TetR"/>
</dbReference>
<keyword evidence="1" id="KW-0678">Repressor</keyword>
<evidence type="ECO:0000259" key="4">
    <source>
        <dbReference type="PROSITE" id="PS50977"/>
    </source>
</evidence>
<evidence type="ECO:0000313" key="6">
    <source>
        <dbReference type="Proteomes" id="UP001232445"/>
    </source>
</evidence>
<organism evidence="5 6">
    <name type="scientific">Caldalkalibacillus uzonensis</name>
    <dbReference type="NCBI Taxonomy" id="353224"/>
    <lineage>
        <taxon>Bacteria</taxon>
        <taxon>Bacillati</taxon>
        <taxon>Bacillota</taxon>
        <taxon>Bacilli</taxon>
        <taxon>Bacillales</taxon>
        <taxon>Bacillaceae</taxon>
        <taxon>Caldalkalibacillus</taxon>
    </lineage>
</organism>
<sequence>MARKFTESEKEVIRTKLIEHGKKLFSQYGLKKTSIAELAAAAGIAQGSFYKFFQSKEELYFAIVEQEEAAIHEALLKHNHVLQNLTKEGLKQFLTDAIALIESNPFFQHMFEEDVVGHLVRKLPPETINEHLNKDAHLFLPLIKQWQADKRIVDLDPQLVLSIFRALILLTGQKRLIGEDLYEQTMDLLITFIADGLIREGDADND</sequence>